<keyword evidence="3" id="KW-1185">Reference proteome</keyword>
<sequence>MAPGNDEDYASSGSYVVWNPTESGGERKRRNKNGNRRRRLRARETALGFQLRARWVCKRAAPTPVYQGEFRPGVFPEVWMQHPATVRRSHKASKGAGGQRQSGRRRRESDVKGSNTNMCQQITQFGEADLMGEPSKAPERASGDRECPRGVGAKLCRAAQLRGKAGGRTTTHLPWKEKKEKEWYGRGIE</sequence>
<name>A0AAD7H893_9AGAR</name>
<evidence type="ECO:0000313" key="3">
    <source>
        <dbReference type="Proteomes" id="UP001215598"/>
    </source>
</evidence>
<dbReference type="EMBL" id="JARKIB010000325">
    <property type="protein sequence ID" value="KAJ7714422.1"/>
    <property type="molecule type" value="Genomic_DNA"/>
</dbReference>
<feature type="compositionally biased region" description="Basic residues" evidence="1">
    <location>
        <begin position="27"/>
        <end position="41"/>
    </location>
</feature>
<reference evidence="2" key="1">
    <citation type="submission" date="2023-03" db="EMBL/GenBank/DDBJ databases">
        <title>Massive genome expansion in bonnet fungi (Mycena s.s.) driven by repeated elements and novel gene families across ecological guilds.</title>
        <authorList>
            <consortium name="Lawrence Berkeley National Laboratory"/>
            <person name="Harder C.B."/>
            <person name="Miyauchi S."/>
            <person name="Viragh M."/>
            <person name="Kuo A."/>
            <person name="Thoen E."/>
            <person name="Andreopoulos B."/>
            <person name="Lu D."/>
            <person name="Skrede I."/>
            <person name="Drula E."/>
            <person name="Henrissat B."/>
            <person name="Morin E."/>
            <person name="Kohler A."/>
            <person name="Barry K."/>
            <person name="LaButti K."/>
            <person name="Morin E."/>
            <person name="Salamov A."/>
            <person name="Lipzen A."/>
            <person name="Mereny Z."/>
            <person name="Hegedus B."/>
            <person name="Baldrian P."/>
            <person name="Stursova M."/>
            <person name="Weitz H."/>
            <person name="Taylor A."/>
            <person name="Grigoriev I.V."/>
            <person name="Nagy L.G."/>
            <person name="Martin F."/>
            <person name="Kauserud H."/>
        </authorList>
    </citation>
    <scope>NUCLEOTIDE SEQUENCE</scope>
    <source>
        <strain evidence="2">CBHHK182m</strain>
    </source>
</reference>
<accession>A0AAD7H893</accession>
<feature type="region of interest" description="Disordered" evidence="1">
    <location>
        <begin position="162"/>
        <end position="189"/>
    </location>
</feature>
<feature type="compositionally biased region" description="Basic and acidic residues" evidence="1">
    <location>
        <begin position="174"/>
        <end position="189"/>
    </location>
</feature>
<evidence type="ECO:0000256" key="1">
    <source>
        <dbReference type="SAM" id="MobiDB-lite"/>
    </source>
</evidence>
<dbReference type="AlphaFoldDB" id="A0AAD7H893"/>
<feature type="region of interest" description="Disordered" evidence="1">
    <location>
        <begin position="1"/>
        <end position="41"/>
    </location>
</feature>
<evidence type="ECO:0000313" key="2">
    <source>
        <dbReference type="EMBL" id="KAJ7714422.1"/>
    </source>
</evidence>
<feature type="compositionally biased region" description="Basic and acidic residues" evidence="1">
    <location>
        <begin position="136"/>
        <end position="148"/>
    </location>
</feature>
<gene>
    <name evidence="2" type="ORF">B0H16DRAFT_1477991</name>
</gene>
<organism evidence="2 3">
    <name type="scientific">Mycena metata</name>
    <dbReference type="NCBI Taxonomy" id="1033252"/>
    <lineage>
        <taxon>Eukaryota</taxon>
        <taxon>Fungi</taxon>
        <taxon>Dikarya</taxon>
        <taxon>Basidiomycota</taxon>
        <taxon>Agaricomycotina</taxon>
        <taxon>Agaricomycetes</taxon>
        <taxon>Agaricomycetidae</taxon>
        <taxon>Agaricales</taxon>
        <taxon>Marasmiineae</taxon>
        <taxon>Mycenaceae</taxon>
        <taxon>Mycena</taxon>
    </lineage>
</organism>
<protein>
    <submittedName>
        <fullName evidence="2">Uncharacterized protein</fullName>
    </submittedName>
</protein>
<feature type="region of interest" description="Disordered" evidence="1">
    <location>
        <begin position="130"/>
        <end position="150"/>
    </location>
</feature>
<dbReference type="Proteomes" id="UP001215598">
    <property type="component" value="Unassembled WGS sequence"/>
</dbReference>
<comment type="caution">
    <text evidence="2">The sequence shown here is derived from an EMBL/GenBank/DDBJ whole genome shotgun (WGS) entry which is preliminary data.</text>
</comment>
<feature type="region of interest" description="Disordered" evidence="1">
    <location>
        <begin position="85"/>
        <end position="116"/>
    </location>
</feature>
<proteinExistence type="predicted"/>